<comment type="caution">
    <text evidence="2">The sequence shown here is derived from an EMBL/GenBank/DDBJ whole genome shotgun (WGS) entry which is preliminary data.</text>
</comment>
<evidence type="ECO:0000256" key="1">
    <source>
        <dbReference type="SAM" id="Coils"/>
    </source>
</evidence>
<evidence type="ECO:0000313" key="3">
    <source>
        <dbReference type="Proteomes" id="UP001596976"/>
    </source>
</evidence>
<dbReference type="Proteomes" id="UP001596976">
    <property type="component" value="Unassembled WGS sequence"/>
</dbReference>
<name>A0ABW3GZY5_9BACL</name>
<accession>A0ABW3GZY5</accession>
<gene>
    <name evidence="2" type="ORF">ACFQ0V_10685</name>
</gene>
<feature type="coiled-coil region" evidence="1">
    <location>
        <begin position="179"/>
        <end position="206"/>
    </location>
</feature>
<evidence type="ECO:0000313" key="2">
    <source>
        <dbReference type="EMBL" id="MFD0944207.1"/>
    </source>
</evidence>
<keyword evidence="1" id="KW-0175">Coiled coil</keyword>
<protein>
    <recommendedName>
        <fullName evidence="4">Replicative DNA helicase</fullName>
    </recommendedName>
</protein>
<sequence length="500" mass="60192">MNDPLHILTDYKERMRRILLKEPLSELARKQKKDTNGIAIDMRMIGLFVLLYFFEMKLMRETKVGIREAASYIEQLLKETYILSTDEVIDLLEEVKEVFRPAKGEYKTYSFYNIESKKTETITFSYFKTSYFDVKNSRQYYELDDDGLELIFATKEYFQEFQLSIHQLMLRKLLEKGELQGALRQINEMRMDVEQLHDRIEKLSLEVKRNIINLEIQQKYMQLFEDRNYRIAHENEEFEQLHAFIISMRKMNESKMTTEDQEAYRLLVKIEDSLMAVHAKHKELLTRSLHLREEVLEAAEQSLYTIGLDHFNIDQEIVSEFVTQILPIERMKGVLAPFLSMERYEAWSLFTIFAPQQWRKEYEIDRKHYISQVVEQEEKEKYAEHVRRQFQIYMERLIVFGQSREQWTLEHWIDAMNKDEKSFLQKESFYYFLTLCHQKSPLQGTEKEIVEEHSLHFFAKALPQLPKALHIIEAQPILRVTERYTMQNLQFSWKGVEGYV</sequence>
<evidence type="ECO:0008006" key="4">
    <source>
        <dbReference type="Google" id="ProtNLM"/>
    </source>
</evidence>
<reference evidence="3" key="1">
    <citation type="journal article" date="2019" name="Int. J. Syst. Evol. Microbiol.">
        <title>The Global Catalogue of Microorganisms (GCM) 10K type strain sequencing project: providing services to taxonomists for standard genome sequencing and annotation.</title>
        <authorList>
            <consortium name="The Broad Institute Genomics Platform"/>
            <consortium name="The Broad Institute Genome Sequencing Center for Infectious Disease"/>
            <person name="Wu L."/>
            <person name="Ma J."/>
        </authorList>
    </citation>
    <scope>NUCLEOTIDE SEQUENCE [LARGE SCALE GENOMIC DNA]</scope>
    <source>
        <strain evidence="3">CCUG 63563</strain>
    </source>
</reference>
<organism evidence="2 3">
    <name type="scientific">Savagea faecisuis</name>
    <dbReference type="NCBI Taxonomy" id="1274803"/>
    <lineage>
        <taxon>Bacteria</taxon>
        <taxon>Bacillati</taxon>
        <taxon>Bacillota</taxon>
        <taxon>Bacilli</taxon>
        <taxon>Bacillales</taxon>
        <taxon>Caryophanaceae</taxon>
        <taxon>Savagea</taxon>
    </lineage>
</organism>
<dbReference type="RefSeq" id="WP_381013240.1">
    <property type="nucleotide sequence ID" value="NZ_JBHTJF010000035.1"/>
</dbReference>
<proteinExistence type="predicted"/>
<dbReference type="EMBL" id="JBHTJF010000035">
    <property type="protein sequence ID" value="MFD0944207.1"/>
    <property type="molecule type" value="Genomic_DNA"/>
</dbReference>
<keyword evidence="3" id="KW-1185">Reference proteome</keyword>